<proteinExistence type="predicted"/>
<dbReference type="AlphaFoldDB" id="A0A074RN04"/>
<evidence type="ECO:0000259" key="1">
    <source>
        <dbReference type="Pfam" id="PF12770"/>
    </source>
</evidence>
<dbReference type="PANTHER" id="PTHR19959:SF119">
    <property type="entry name" value="FUNGAL LIPASE-LIKE DOMAIN-CONTAINING PROTEIN"/>
    <property type="match status" value="1"/>
</dbReference>
<dbReference type="Gene3D" id="1.25.40.10">
    <property type="entry name" value="Tetratricopeptide repeat domain"/>
    <property type="match status" value="3"/>
</dbReference>
<dbReference type="SUPFAM" id="SSF81901">
    <property type="entry name" value="HCP-like"/>
    <property type="match status" value="2"/>
</dbReference>
<evidence type="ECO:0000313" key="3">
    <source>
        <dbReference type="Proteomes" id="UP000027456"/>
    </source>
</evidence>
<accession>A0A074RN04</accession>
<organism evidence="2 3">
    <name type="scientific">Rhizoctonia solani 123E</name>
    <dbReference type="NCBI Taxonomy" id="1423351"/>
    <lineage>
        <taxon>Eukaryota</taxon>
        <taxon>Fungi</taxon>
        <taxon>Dikarya</taxon>
        <taxon>Basidiomycota</taxon>
        <taxon>Agaricomycotina</taxon>
        <taxon>Agaricomycetes</taxon>
        <taxon>Cantharellales</taxon>
        <taxon>Ceratobasidiaceae</taxon>
        <taxon>Rhizoctonia</taxon>
    </lineage>
</organism>
<comment type="caution">
    <text evidence="2">The sequence shown here is derived from an EMBL/GenBank/DDBJ whole genome shotgun (WGS) entry which is preliminary data.</text>
</comment>
<reference evidence="2 3" key="1">
    <citation type="submission" date="2013-12" db="EMBL/GenBank/DDBJ databases">
        <authorList>
            <person name="Cubeta M."/>
            <person name="Pakala S."/>
            <person name="Fedorova N."/>
            <person name="Thomas E."/>
            <person name="Dean R."/>
            <person name="Jabaji S."/>
            <person name="Neate S."/>
            <person name="Toda T."/>
            <person name="Tavantzis S."/>
            <person name="Vilgalys R."/>
            <person name="Bharathan N."/>
            <person name="Pakala S."/>
            <person name="Losada L.S."/>
            <person name="Zafar N."/>
            <person name="Nierman W."/>
        </authorList>
    </citation>
    <scope>NUCLEOTIDE SEQUENCE [LARGE SCALE GENOMIC DNA]</scope>
    <source>
        <strain evidence="2 3">123E</strain>
    </source>
</reference>
<feature type="domain" description="CHAT" evidence="1">
    <location>
        <begin position="779"/>
        <end position="1059"/>
    </location>
</feature>
<dbReference type="Gene3D" id="1.20.120.660">
    <property type="entry name" value="IL-4 antagonist (De novo design) like domain"/>
    <property type="match status" value="1"/>
</dbReference>
<name>A0A074RN04_9AGAM</name>
<evidence type="ECO:0000313" key="2">
    <source>
        <dbReference type="EMBL" id="KEP46098.1"/>
    </source>
</evidence>
<dbReference type="Pfam" id="PF12770">
    <property type="entry name" value="CHAT"/>
    <property type="match status" value="1"/>
</dbReference>
<dbReference type="HOGENOM" id="CLU_001305_0_1_1"/>
<dbReference type="InterPro" id="IPR011990">
    <property type="entry name" value="TPR-like_helical_dom_sf"/>
</dbReference>
<gene>
    <name evidence="2" type="ORF">V565_219000</name>
</gene>
<dbReference type="InterPro" id="IPR024983">
    <property type="entry name" value="CHAT_dom"/>
</dbReference>
<dbReference type="Proteomes" id="UP000027456">
    <property type="component" value="Unassembled WGS sequence"/>
</dbReference>
<sequence length="1059" mass="117821">MEVSHNLESINKQIQSLTHALSRIPDNHPSMTLLLSCLGRIHIDRFFLLNELSDLNHTIEYNTIALTLSPDSDSGLPERLFTLATAHRKRFECRGDLYDIEKAIEYGHISVELTPEGHPGLRNALRSLGRCHFIQFENLGELAFLEDAIHYESRALAITDNSHSAFSTILNSLGRSHVVRFGHLGEMIDIDKAIEYELRALALTQNGHPELPNILQTLGNAYSHRSQRLGDHSDLKNAIEYHSRAVSLTPDGHPDLPNRLMSLGASHSVRFERLGELSDLDTEIEYESRALALTPDGHPDLPRILTNLGASLNQRFQRLGELSDLNTAIEYQSRALALTPDGHLDLPFTLTNLGGARYNRFERLGELNDLEHVIEYQSRAVALTPNGNPYLPGRLTNIGVYYTDRFDRLGELSDLENAIEYQSCALALTPDGHPNLSIILANLAGSHKRRFKQLGELGDLEHATNYESRALVLTPDDHPNVSNWQFNHAATHLQYYDLTKDRSRLQHAFDLFRSASHSLSGAPRTKFKIARDWVMVAVKLRAPSCIEAYQTAIDLLPQFICLGATTNQRYEDLPMAKALAVNAASAAIHHSEYSLALEWLEHARCIVWNQYFMLRSPVDELQSIHPDLGMRLQTVANQLQIASSDSHESRTLASRPITAELAAQEHRRLAKEYDDLLARIRTYPEFKDFLRPMKASRLVQAARTGPVVVINCHDDQCDAIIAVPGEESVQHVPLPNFSGQKAQKARQTLESSLRRKGIRERKVKIRQEPGHEDDMSSVLATLWYNVVKPILDHLGYMDKNASANLPHITWCPTSTLSFLPLHAAGDYGQSGCRVFDYTVSSYTPTLTALLTSSPDSLSNNCRVLAVGQANTAGHSSLPGTIRELAYVQTRTKHNADYSQLIDSQATVPAVLDAMKHHDWVHFACHAHQNVNDPTKSGFSLHNGTLDLAAINRQSFKGKGLAFLSACQTATGDEGLADEAVHLASGMLMAGYASVIATMWSVDDGDAPLVADKVYAQLMKGKKVENGEAGRALHNAVATLRETVGEEKFERWMPYIHIGS</sequence>
<protein>
    <submittedName>
        <fullName evidence="2">Aromatic di-alanine and TPR containing protein</fullName>
    </submittedName>
</protein>
<dbReference type="EMBL" id="AZST01001286">
    <property type="protein sequence ID" value="KEP46098.1"/>
    <property type="molecule type" value="Genomic_DNA"/>
</dbReference>
<dbReference type="OrthoDB" id="9991317at2759"/>
<dbReference type="PANTHER" id="PTHR19959">
    <property type="entry name" value="KINESIN LIGHT CHAIN"/>
    <property type="match status" value="1"/>
</dbReference>
<keyword evidence="3" id="KW-1185">Reference proteome</keyword>